<dbReference type="GO" id="GO:0008168">
    <property type="term" value="F:methyltransferase activity"/>
    <property type="evidence" value="ECO:0007669"/>
    <property type="project" value="UniProtKB-KW"/>
</dbReference>
<name>A0A3S0JZU8_9BURK</name>
<proteinExistence type="predicted"/>
<keyword evidence="3 9" id="KW-0489">Methyltransferase</keyword>
<comment type="caution">
    <text evidence="9">The sequence shown here is derived from an EMBL/GenBank/DDBJ whole genome shotgun (WGS) entry which is preliminary data.</text>
</comment>
<dbReference type="EMBL" id="RXOE01000001">
    <property type="protein sequence ID" value="RTQ37281.1"/>
    <property type="molecule type" value="Genomic_DNA"/>
</dbReference>
<keyword evidence="4 9" id="KW-0808">Transferase</keyword>
<reference evidence="9 10" key="1">
    <citation type="submission" date="2018-12" db="EMBL/GenBank/DDBJ databases">
        <title>The genome of Variovorax gossypii DSM 100435.</title>
        <authorList>
            <person name="Gao J."/>
            <person name="Sun J."/>
        </authorList>
    </citation>
    <scope>NUCLEOTIDE SEQUENCE [LARGE SCALE GENOMIC DNA]</scope>
    <source>
        <strain evidence="9 10">DSM 100435</strain>
    </source>
</reference>
<evidence type="ECO:0000256" key="3">
    <source>
        <dbReference type="ARBA" id="ARBA00022603"/>
    </source>
</evidence>
<keyword evidence="5" id="KW-0949">S-adenosyl-L-methionine</keyword>
<organism evidence="9 10">
    <name type="scientific">Variovorax gossypii</name>
    <dbReference type="NCBI Taxonomy" id="1679495"/>
    <lineage>
        <taxon>Bacteria</taxon>
        <taxon>Pseudomonadati</taxon>
        <taxon>Pseudomonadota</taxon>
        <taxon>Betaproteobacteria</taxon>
        <taxon>Burkholderiales</taxon>
        <taxon>Comamonadaceae</taxon>
        <taxon>Variovorax</taxon>
    </lineage>
</organism>
<evidence type="ECO:0000313" key="9">
    <source>
        <dbReference type="EMBL" id="RTQ37281.1"/>
    </source>
</evidence>
<dbReference type="InterPro" id="IPR046341">
    <property type="entry name" value="SET_dom_sf"/>
</dbReference>
<dbReference type="PROSITE" id="PS50868">
    <property type="entry name" value="POST_SET"/>
    <property type="match status" value="1"/>
</dbReference>
<dbReference type="InterPro" id="IPR003616">
    <property type="entry name" value="Post-SET_dom"/>
</dbReference>
<dbReference type="GO" id="GO:0005694">
    <property type="term" value="C:chromosome"/>
    <property type="evidence" value="ECO:0007669"/>
    <property type="project" value="UniProtKB-SubCell"/>
</dbReference>
<dbReference type="SUPFAM" id="SSF82199">
    <property type="entry name" value="SET domain"/>
    <property type="match status" value="1"/>
</dbReference>
<dbReference type="Proteomes" id="UP000267418">
    <property type="component" value="Unassembled WGS sequence"/>
</dbReference>
<dbReference type="SMART" id="SM00508">
    <property type="entry name" value="PostSET"/>
    <property type="match status" value="1"/>
</dbReference>
<dbReference type="PANTHER" id="PTHR22884">
    <property type="entry name" value="SET DOMAIN PROTEINS"/>
    <property type="match status" value="1"/>
</dbReference>
<evidence type="ECO:0000256" key="4">
    <source>
        <dbReference type="ARBA" id="ARBA00022679"/>
    </source>
</evidence>
<dbReference type="AlphaFoldDB" id="A0A3S0JZU8"/>
<feature type="region of interest" description="Disordered" evidence="6">
    <location>
        <begin position="149"/>
        <end position="175"/>
    </location>
</feature>
<evidence type="ECO:0000256" key="5">
    <source>
        <dbReference type="ARBA" id="ARBA00022691"/>
    </source>
</evidence>
<accession>A0A3S0JZU8</accession>
<dbReference type="InterPro" id="IPR050777">
    <property type="entry name" value="SET2_Histone-Lys_MeTrsfase"/>
</dbReference>
<dbReference type="PROSITE" id="PS50280">
    <property type="entry name" value="SET"/>
    <property type="match status" value="1"/>
</dbReference>
<evidence type="ECO:0000256" key="1">
    <source>
        <dbReference type="ARBA" id="ARBA00004286"/>
    </source>
</evidence>
<evidence type="ECO:0000259" key="7">
    <source>
        <dbReference type="PROSITE" id="PS50280"/>
    </source>
</evidence>
<protein>
    <submittedName>
        <fullName evidence="9">SET domain-containing protein-lysine N-methyltransferase</fullName>
    </submittedName>
</protein>
<dbReference type="GO" id="GO:0032259">
    <property type="term" value="P:methylation"/>
    <property type="evidence" value="ECO:0007669"/>
    <property type="project" value="UniProtKB-KW"/>
</dbReference>
<evidence type="ECO:0000259" key="8">
    <source>
        <dbReference type="PROSITE" id="PS50868"/>
    </source>
</evidence>
<comment type="subcellular location">
    <subcellularLocation>
        <location evidence="1">Chromosome</location>
    </subcellularLocation>
</comment>
<keyword evidence="10" id="KW-1185">Reference proteome</keyword>
<dbReference type="SMART" id="SM00317">
    <property type="entry name" value="SET"/>
    <property type="match status" value="1"/>
</dbReference>
<feature type="domain" description="Post-SET" evidence="8">
    <location>
        <begin position="134"/>
        <end position="150"/>
    </location>
</feature>
<dbReference type="Pfam" id="PF00856">
    <property type="entry name" value="SET"/>
    <property type="match status" value="1"/>
</dbReference>
<dbReference type="RefSeq" id="WP_126469029.1">
    <property type="nucleotide sequence ID" value="NZ_RXOE01000001.1"/>
</dbReference>
<evidence type="ECO:0000256" key="6">
    <source>
        <dbReference type="SAM" id="MobiDB-lite"/>
    </source>
</evidence>
<dbReference type="InterPro" id="IPR001214">
    <property type="entry name" value="SET_dom"/>
</dbReference>
<feature type="domain" description="SET" evidence="7">
    <location>
        <begin position="11"/>
        <end position="124"/>
    </location>
</feature>
<sequence>MKHHKRTSSTPFVRVGPSGVHGLGAFATRDLPAEAFLGLYEGRRYTKAEIATKVWDDQLTYLFTLSNNETIDGAKGGNATRHLNHSCEPNCEAVEEYDEGGELVLKFQTLMAVDAGDELFIDYSLTADDGSPPSKYPCHCGSPNCRGTMLAPPDEAPPQEAPLPLLQEAPADQPA</sequence>
<evidence type="ECO:0000256" key="2">
    <source>
        <dbReference type="ARBA" id="ARBA00022454"/>
    </source>
</evidence>
<keyword evidence="2" id="KW-0158">Chromosome</keyword>
<feature type="compositionally biased region" description="Low complexity" evidence="6">
    <location>
        <begin position="162"/>
        <end position="175"/>
    </location>
</feature>
<evidence type="ECO:0000313" key="10">
    <source>
        <dbReference type="Proteomes" id="UP000267418"/>
    </source>
</evidence>
<dbReference type="Gene3D" id="2.170.270.10">
    <property type="entry name" value="SET domain"/>
    <property type="match status" value="1"/>
</dbReference>
<dbReference type="OrthoDB" id="9790349at2"/>
<gene>
    <name evidence="9" type="ORF">EJP69_06010</name>
</gene>